<evidence type="ECO:0000313" key="2">
    <source>
        <dbReference type="Proteomes" id="UP000271162"/>
    </source>
</evidence>
<gene>
    <name evidence="1" type="ORF">NBR_LOCUS21642</name>
</gene>
<proteinExistence type="predicted"/>
<accession>A0A3P7DFZ6</accession>
<dbReference type="Proteomes" id="UP000271162">
    <property type="component" value="Unassembled WGS sequence"/>
</dbReference>
<organism evidence="1 2">
    <name type="scientific">Nippostrongylus brasiliensis</name>
    <name type="common">Rat hookworm</name>
    <dbReference type="NCBI Taxonomy" id="27835"/>
    <lineage>
        <taxon>Eukaryota</taxon>
        <taxon>Metazoa</taxon>
        <taxon>Ecdysozoa</taxon>
        <taxon>Nematoda</taxon>
        <taxon>Chromadorea</taxon>
        <taxon>Rhabditida</taxon>
        <taxon>Rhabditina</taxon>
        <taxon>Rhabditomorpha</taxon>
        <taxon>Strongyloidea</taxon>
        <taxon>Heligmosomidae</taxon>
        <taxon>Nippostrongylus</taxon>
    </lineage>
</organism>
<dbReference type="EMBL" id="UYSL01026641">
    <property type="protein sequence ID" value="VDL85774.1"/>
    <property type="molecule type" value="Genomic_DNA"/>
</dbReference>
<reference evidence="1 2" key="1">
    <citation type="submission" date="2018-11" db="EMBL/GenBank/DDBJ databases">
        <authorList>
            <consortium name="Pathogen Informatics"/>
        </authorList>
    </citation>
    <scope>NUCLEOTIDE SEQUENCE [LARGE SCALE GENOMIC DNA]</scope>
</reference>
<protein>
    <submittedName>
        <fullName evidence="1">Uncharacterized protein</fullName>
    </submittedName>
</protein>
<sequence length="139" mass="16149">MAAAAVVHTTVVEVAKAEDHTPQVEEEVRVQEELADKEEVLILAQAVALVHITDVEFTQIVFKQLDFTLLERTRCEFTQLEQRQCESTQLMLRTCKPKQFEFIPKQLLHNCRINTSMLRVLRQAHLFTNTIRNNGMNYH</sequence>
<evidence type="ECO:0000313" key="1">
    <source>
        <dbReference type="EMBL" id="VDL85774.1"/>
    </source>
</evidence>
<keyword evidence="2" id="KW-1185">Reference proteome</keyword>
<name>A0A3P7DFZ6_NIPBR</name>
<dbReference type="AlphaFoldDB" id="A0A3P7DFZ6"/>